<reference evidence="1" key="1">
    <citation type="submission" date="2020-04" db="EMBL/GenBank/DDBJ databases">
        <authorList>
            <person name="Chiriac C."/>
            <person name="Salcher M."/>
            <person name="Ghai R."/>
            <person name="Kavagutti S V."/>
        </authorList>
    </citation>
    <scope>NUCLEOTIDE SEQUENCE</scope>
</reference>
<accession>A0A6J5NBR7</accession>
<organism evidence="1">
    <name type="scientific">uncultured Caudovirales phage</name>
    <dbReference type="NCBI Taxonomy" id="2100421"/>
    <lineage>
        <taxon>Viruses</taxon>
        <taxon>Duplodnaviria</taxon>
        <taxon>Heunggongvirae</taxon>
        <taxon>Uroviricota</taxon>
        <taxon>Caudoviricetes</taxon>
        <taxon>Peduoviridae</taxon>
        <taxon>Maltschvirus</taxon>
        <taxon>Maltschvirus maltsch</taxon>
    </lineage>
</organism>
<name>A0A6J5NBR7_9CAUD</name>
<proteinExistence type="predicted"/>
<gene>
    <name evidence="1" type="ORF">UFOVP671_9</name>
</gene>
<dbReference type="EMBL" id="LR796645">
    <property type="protein sequence ID" value="CAB4155456.1"/>
    <property type="molecule type" value="Genomic_DNA"/>
</dbReference>
<protein>
    <submittedName>
        <fullName evidence="1">Uncharacterized protein</fullName>
    </submittedName>
</protein>
<sequence>MAFTEATLVAQLDSANTGRTITLESYIPGSTITSVYAIGVLHPYAGRSRWVDLTSSNTAAQAATQLQDALRA</sequence>
<evidence type="ECO:0000313" key="1">
    <source>
        <dbReference type="EMBL" id="CAB4155456.1"/>
    </source>
</evidence>